<dbReference type="InterPro" id="IPR001584">
    <property type="entry name" value="Integrase_cat-core"/>
</dbReference>
<evidence type="ECO:0000313" key="6">
    <source>
        <dbReference type="Proteomes" id="UP000249464"/>
    </source>
</evidence>
<organism evidence="5 6">
    <name type="scientific">Microbotryum silenes-dioicae</name>
    <dbReference type="NCBI Taxonomy" id="796604"/>
    <lineage>
        <taxon>Eukaryota</taxon>
        <taxon>Fungi</taxon>
        <taxon>Dikarya</taxon>
        <taxon>Basidiomycota</taxon>
        <taxon>Pucciniomycotina</taxon>
        <taxon>Microbotryomycetes</taxon>
        <taxon>Microbotryales</taxon>
        <taxon>Microbotryaceae</taxon>
        <taxon>Microbotryum</taxon>
    </lineage>
</organism>
<evidence type="ECO:0000256" key="1">
    <source>
        <dbReference type="ARBA" id="ARBA00022750"/>
    </source>
</evidence>
<dbReference type="SUPFAM" id="SSF53098">
    <property type="entry name" value="Ribonuclease H-like"/>
    <property type="match status" value="2"/>
</dbReference>
<dbReference type="Pfam" id="PF25597">
    <property type="entry name" value="SH3_retrovirus"/>
    <property type="match status" value="3"/>
</dbReference>
<dbReference type="GO" id="GO:0005634">
    <property type="term" value="C:nucleus"/>
    <property type="evidence" value="ECO:0007669"/>
    <property type="project" value="UniProtKB-ARBA"/>
</dbReference>
<evidence type="ECO:0000313" key="5">
    <source>
        <dbReference type="EMBL" id="SGZ16135.1"/>
    </source>
</evidence>
<feature type="region of interest" description="Disordered" evidence="3">
    <location>
        <begin position="769"/>
        <end position="810"/>
    </location>
</feature>
<accession>A0A2X0MNB5</accession>
<dbReference type="InterPro" id="IPR043502">
    <property type="entry name" value="DNA/RNA_pol_sf"/>
</dbReference>
<feature type="domain" description="Integrase catalytic" evidence="4">
    <location>
        <begin position="1253"/>
        <end position="1429"/>
    </location>
</feature>
<reference evidence="5 6" key="1">
    <citation type="submission" date="2016-11" db="EMBL/GenBank/DDBJ databases">
        <authorList>
            <person name="Jaros S."/>
            <person name="Januszkiewicz K."/>
            <person name="Wedrychowicz H."/>
        </authorList>
    </citation>
    <scope>NUCLEOTIDE SEQUENCE [LARGE SCALE GENOMIC DNA]</scope>
</reference>
<feature type="region of interest" description="Disordered" evidence="3">
    <location>
        <begin position="131"/>
        <end position="169"/>
    </location>
</feature>
<feature type="region of interest" description="Disordered" evidence="3">
    <location>
        <begin position="2805"/>
        <end position="2835"/>
    </location>
</feature>
<dbReference type="InterPro" id="IPR057670">
    <property type="entry name" value="SH3_retrovirus"/>
</dbReference>
<keyword evidence="1" id="KW-0645">Protease</keyword>
<keyword evidence="1" id="KW-0064">Aspartyl protease</keyword>
<feature type="compositionally biased region" description="Low complexity" evidence="3">
    <location>
        <begin position="1589"/>
        <end position="1605"/>
    </location>
</feature>
<dbReference type="Pfam" id="PF22936">
    <property type="entry name" value="Pol_BBD"/>
    <property type="match status" value="1"/>
</dbReference>
<dbReference type="Pfam" id="PF07727">
    <property type="entry name" value="RVT_2"/>
    <property type="match status" value="3"/>
</dbReference>
<feature type="region of interest" description="Disordered" evidence="3">
    <location>
        <begin position="1534"/>
        <end position="1637"/>
    </location>
</feature>
<protein>
    <submittedName>
        <fullName evidence="5">BQ5605_C029g10731 protein</fullName>
    </submittedName>
</protein>
<dbReference type="InterPro" id="IPR013103">
    <property type="entry name" value="RVT_2"/>
</dbReference>
<dbReference type="InterPro" id="IPR012337">
    <property type="entry name" value="RNaseH-like_sf"/>
</dbReference>
<evidence type="ECO:0000256" key="2">
    <source>
        <dbReference type="ARBA" id="ARBA00022884"/>
    </source>
</evidence>
<dbReference type="PANTHER" id="PTHR11439:SF483">
    <property type="entry name" value="PEPTIDE SYNTHASE GLIP-LIKE, PUTATIVE (AFU_ORTHOLOGUE AFUA_3G12920)-RELATED"/>
    <property type="match status" value="1"/>
</dbReference>
<feature type="compositionally biased region" description="Low complexity" evidence="3">
    <location>
        <begin position="131"/>
        <end position="162"/>
    </location>
</feature>
<name>A0A2X0MNB5_9BASI</name>
<dbReference type="GO" id="GO:0003723">
    <property type="term" value="F:RNA binding"/>
    <property type="evidence" value="ECO:0007669"/>
    <property type="project" value="UniProtKB-KW"/>
</dbReference>
<evidence type="ECO:0000256" key="3">
    <source>
        <dbReference type="SAM" id="MobiDB-lite"/>
    </source>
</evidence>
<sequence>MKEIFDLTCTAWLTVAPDLRSKLDPKAARVIFTGYDLASKAFRFFDHSINKIVLGRNATFLDNDFPGLPVTTPVDADDTDRQFVVPANTPAPAVKTRTPLVRSAHMDVSSSLDDSAMSAVDVAPGYTGGSLLNSTDTRSSSSPSLSPFSSPATSLARDPSLNDSDDPLDLLSSNTAVRLNLMDVHRSDDDTPETQAPAVDPVGQPSDDDSPDEIDFLSRHHRAFIATDDDDPTLDAIEPVKSITSDPQTWREAMSSDEHNIWAEAAAAEFTAMRDDFKVFTIEPRSSVPPGATIVTSKFVWKTKRNASGEVTGRKARLVAQGNRQRNGIDFSETFAPVARFSSIRCLLALAAANGYHVHQADIDKAYLHGELDHDIWMTTPRGFDFPSDKVLRLRRSIYGLKQAGRIWNRHIDTSLRNLGYKATGTDHCIYSRIDDQQRPHYIALYVDDLLIVSPHLDEIERVICGLEQRYGVKRLGPAEYILGIQIRRLDDGSIALSQERYIMDVLARFHFDTTTRGTTVPMTPGLSLTAIPGPGTEHIRSWYLQAIGSLLYISLGTRPNIAFAVSYLSRFANNPGHRHWIAVKHVLRYLRATYRDELLYARGPAKVTGVVGYSDANWGACVDTSISTMGYVFYFAGAAVSWSSKRQTRVADSTTDAEYLALSHAGKEAIYLTQLLSELHVSPIAAAHIFTDNEAAAAVAHDPVRTSGTRHICLREHFVRDMVNRGDISLSHVGTADMVADVFTKALGPKIFGTHCFALGLRTRHPRLKSTSRSRGGGVRAERAGRPGPGLRRTERGWDLGARSEPGPLAQPRGSLAVDLARAALLLVDRIESWPASYVPLWDHYACSSICPSVDSQTVLPGLSPYLDEPLAAPKVWQALRERYGTVSAVDLLPVIQHLFSSDPVPVTPDLFLQFRDSFENNARLLQDSQVTVNALLASHLLARIPSSFDAWRTTFVAAQGDSTEMPSATEIFTRLYRDVKARPVDTPVAAVATPQARHGCSRPCPNPSCRKMHWLRECPDTAWTAAYRARRTAEKKASQPVASPAAVDTLNSVSFTACLLATPSPFRKSAWLLDSGANRHMTNDRGLFSELRTVAGPRVGGVAGSLPSTGCGTICIQTSKGPITVSNVLLVPDLPCNLLSVFQLDQLGYRVSFASRCASIARPSGAVVATAQAIGNNLYALALGPTPRTPKALLAIPTKVSLLTLHRRLAHLPVAQIKNIVQKGLVTGVDWVYKDQELRDFYCNACLASKAHALPFARSKSIASGRLDLLHVDVARMPRPTFGGHRYMLVIIDDFSRKHWCILLALKSDVFPRLRDWILEVENATGNEVKTIRSDNGGEFTLGNFVDFCASKGIRRELTIPYTPQQNGRVERSNRTIKEGILALLYSSGADSRLWGEAALYYVHCKNLMPHAGIGGEIPDTRWHGFAPDISTLRAFGCRAWHHLPSAKRTDLDPKAVPLLFVGFDQHAKAFRLFEPSTRRIQLSRNVVFRESEFPALRPATDVRAEPIPLPVVIDAYPDQVDPLTPLLVASPRSLTPRAEPPRPVPAAPDQGPHRPSPAREVPDQDSLAPPAPDQGSPARELPDPESPASSASDQGSSNSAISTPCPSPRPVASRVLPAPSSPARSNSPDPIDLLPHPRDVALLCQAQEFPDDVDDALHSPSAVAYLASGAAALIETSPADPAELIAPARDPPHWRAAMATPQADEWRLAARDEFDSLLRDLSAFTPIDESLVPADAKVLGSRFVFRTKRDQHGQVKSYKGRLVARGDSQRSGIDFDETFAPVAKFTSIRALLALAAAHGYHVHQADIDKAYLHGKLDAPLYIRVPDGIYMPGKVLQLHRSLYGLRQAGRIWNNEIDSALSALGYVATESDHCVYVRTTGDVRHYIALYVDDLLMISPSLPEIERTLQGLEQRYGVKRLGEAEYVLGIQIRRSPDGSISLSQEEYLKDVLARFGMSDAHPVATPMQSDLRLEVELQPTPFPDRTRYLQAIGSLMYASTGTRPDLAYTVGYLARFSHSPSAAAWGAVKHAFRYIAGTLPHGLRYTRGDPAPLLGYSDCNWGACVLSSKSTMGYTFVYAGAAVSWSSRLQSRVADSTCDAKYLALSHAGKEAIFLRQLFGELGLSSSKPVPIYGDNQGANALTKNPVFHARTRHIRLRKHFVRDMVSMGNIVVQYINTGEMTADIFTKALSRDLFARHRGRLETYHRLSRCVTSNFLVWSPLVLRSETYHRLSRRDNITVPTDWTPSHRSARDVVARELLANSIDSADVSAVLDQIPTANLTAPKIYSTLKSRYAPDDTTRTLELFSRLWSFWPMPGTVGEFDGWIMEFKAIAQEIINTKTTINDVLATLLLAIAHPSLESFKASFTDEQRTQRSLPAINSLADRDSHQLFRRGINAIGTGNIAFVAASGHPITLTGVLHTPGLFVNLLSVSRLCDTDDVRVAFTKHGIDIDKNGHNIAEGTRLDEGLYLLDADHSKCQHLALLSCSQSSVPLLTLHRCLGHLAPSSIQKMVAAGLLEGLGAGYSDEEVDKFVCNACLSAKGHRLPFPDSDSHSSERLGLVHSDVLSLPARSLTGKRYLVTFLDDYSRKLWAYAIGHKCEVFSVFKTWLAEVELETGATLKVLRTDNGGEYCSRAFTEFCKARGTRILALLADAHLPKTFWEEAAAYFVYCKNLVQHSALDKATPNSVWQGGRTTASALHPFGCAAWLTVVPELRSKLDPKAVCVLFTGYDLASKAFRFYDTTTKKVTLGRNATFLDTEFPGLRGDSAEPDDDTHFASAPFADPQTTVKSWTPLYSADPLDLISSPPQAPLDPMDTQPPDFSTYREPASAEESPDKLDLIGRHSRNESPDKINFLTRHHRAFIVTDDDTSDTEAIEPVKSITSDPQTWREAMSGDKREVWAKAAANEFNSMRDNFKVFTIDDRSTVPAGATIVSSKFVWKTKRNALGEITGHKARLVAQGNRQRDGIDFTETFAPVAHFSLIHSLLALAATNGLHVHQADIDKAYLHGDLDHDIWMTAPRGFNLPGDKVLRLRRSIYGLKQAGRIWNQHIDASLRDLGYTATGIDHCVYSRLDDRQRPHYIVLYVDDLLMISPDLAEIERVISGLEQRYGVKRLGPAEYILGIQIRRLDNGSIALSQERYIMDVLARFHFDTTTRGTTVPMTPGLSLTAIPGQATEQIRSWYLQAIGSLLYISLGTRPDIAFAVSYLARFANNPGHRHWIAVKHILCCLWATYRDELVYARGEARITGVVGYSDANWGACVDTSISTMGYVFYIAGSTVSWLSKHQSRVADSTTDAEYLALSHAGKEGIYLSQLLEELHVQPVAPAHIFTDNEAAAAVARDPVRVTGTRHIRLREHFVRDMVNRGDISLSHVGTSDMVADIFTKALGPKVFSTHCYALGLRTRHPRLGSASHSRGGGGV</sequence>
<feature type="region of interest" description="Disordered" evidence="3">
    <location>
        <begin position="186"/>
        <end position="213"/>
    </location>
</feature>
<dbReference type="InterPro" id="IPR036397">
    <property type="entry name" value="RNaseH_sf"/>
</dbReference>
<dbReference type="EMBL" id="FQNC01000081">
    <property type="protein sequence ID" value="SGZ16135.1"/>
    <property type="molecule type" value="Genomic_DNA"/>
</dbReference>
<dbReference type="Proteomes" id="UP000249464">
    <property type="component" value="Unassembled WGS sequence"/>
</dbReference>
<dbReference type="SUPFAM" id="SSF56672">
    <property type="entry name" value="DNA/RNA polymerases"/>
    <property type="match status" value="3"/>
</dbReference>
<feature type="compositionally biased region" description="Low complexity" evidence="3">
    <location>
        <begin position="1620"/>
        <end position="1633"/>
    </location>
</feature>
<dbReference type="GO" id="GO:0004190">
    <property type="term" value="F:aspartic-type endopeptidase activity"/>
    <property type="evidence" value="ECO:0007669"/>
    <property type="project" value="UniProtKB-KW"/>
</dbReference>
<proteinExistence type="predicted"/>
<dbReference type="PANTHER" id="PTHR11439">
    <property type="entry name" value="GAG-POL-RELATED RETROTRANSPOSON"/>
    <property type="match status" value="1"/>
</dbReference>
<keyword evidence="1" id="KW-0378">Hydrolase</keyword>
<dbReference type="Gene3D" id="3.30.420.10">
    <property type="entry name" value="Ribonuclease H-like superfamily/Ribonuclease H"/>
    <property type="match status" value="2"/>
</dbReference>
<dbReference type="PROSITE" id="PS50994">
    <property type="entry name" value="INTEGRASE"/>
    <property type="match status" value="2"/>
</dbReference>
<keyword evidence="6" id="KW-1185">Reference proteome</keyword>
<dbReference type="GO" id="GO:0015074">
    <property type="term" value="P:DNA integration"/>
    <property type="evidence" value="ECO:0007669"/>
    <property type="project" value="InterPro"/>
</dbReference>
<feature type="domain" description="Integrase catalytic" evidence="4">
    <location>
        <begin position="2544"/>
        <end position="2646"/>
    </location>
</feature>
<dbReference type="InterPro" id="IPR054722">
    <property type="entry name" value="PolX-like_BBD"/>
</dbReference>
<evidence type="ECO:0000259" key="4">
    <source>
        <dbReference type="PROSITE" id="PS50994"/>
    </source>
</evidence>
<keyword evidence="2" id="KW-0694">RNA-binding</keyword>
<dbReference type="CDD" id="cd09272">
    <property type="entry name" value="RNase_HI_RT_Ty1"/>
    <property type="match status" value="3"/>
</dbReference>
<gene>
    <name evidence="5" type="primary">BQ5605_C029g10731</name>
    <name evidence="5" type="ORF">BQ5605_C029G10731</name>
</gene>
<dbReference type="Pfam" id="PF00665">
    <property type="entry name" value="rve"/>
    <property type="match status" value="2"/>
</dbReference>